<comment type="similarity">
    <text evidence="16">Belongs to the SEDS family. FtsW subfamily.</text>
</comment>
<dbReference type="InterPro" id="IPR001182">
    <property type="entry name" value="FtsW/RodA"/>
</dbReference>
<keyword evidence="12" id="KW-0131">Cell cycle</keyword>
<evidence type="ECO:0000313" key="24">
    <source>
        <dbReference type="EMBL" id="REJ29380.1"/>
    </source>
</evidence>
<keyword evidence="4" id="KW-0132">Cell division</keyword>
<gene>
    <name evidence="24" type="primary">ftsW</name>
    <name evidence="23" type="ORF">B4135_2783</name>
    <name evidence="24" type="ORF">C6P37_05400</name>
</gene>
<proteinExistence type="inferred from homology"/>
<dbReference type="GO" id="GO:0008360">
    <property type="term" value="P:regulation of cell shape"/>
    <property type="evidence" value="ECO:0007669"/>
    <property type="project" value="UniProtKB-KW"/>
</dbReference>
<feature type="transmembrane region" description="Helical" evidence="22">
    <location>
        <begin position="53"/>
        <end position="73"/>
    </location>
</feature>
<dbReference type="GO" id="GO:0009252">
    <property type="term" value="P:peptidoglycan biosynthetic process"/>
    <property type="evidence" value="ECO:0007669"/>
    <property type="project" value="UniProtKB-KW"/>
</dbReference>
<keyword evidence="8" id="KW-0133">Cell shape</keyword>
<dbReference type="PANTHER" id="PTHR30474:SF2">
    <property type="entry name" value="PEPTIDOGLYCAN GLYCOSYLTRANSFERASE FTSW-RELATED"/>
    <property type="match status" value="1"/>
</dbReference>
<evidence type="ECO:0000256" key="21">
    <source>
        <dbReference type="ARBA" id="ARBA00049966"/>
    </source>
</evidence>
<accession>A0A150LQP7</accession>
<organism evidence="23 25">
    <name type="scientific">Caldibacillus debilis</name>
    <dbReference type="NCBI Taxonomy" id="301148"/>
    <lineage>
        <taxon>Bacteria</taxon>
        <taxon>Bacillati</taxon>
        <taxon>Bacillota</taxon>
        <taxon>Bacilli</taxon>
        <taxon>Bacillales</taxon>
        <taxon>Bacillaceae</taxon>
        <taxon>Caldibacillus</taxon>
    </lineage>
</organism>
<dbReference type="GO" id="GO:0015648">
    <property type="term" value="F:lipid-linked peptidoglycan transporter activity"/>
    <property type="evidence" value="ECO:0007669"/>
    <property type="project" value="TreeGrafter"/>
</dbReference>
<feature type="transmembrane region" description="Helical" evidence="22">
    <location>
        <begin position="116"/>
        <end position="133"/>
    </location>
</feature>
<dbReference type="EMBL" id="LQYT01000073">
    <property type="protein sequence ID" value="KYD14356.1"/>
    <property type="molecule type" value="Genomic_DNA"/>
</dbReference>
<feature type="transmembrane region" description="Helical" evidence="22">
    <location>
        <begin position="168"/>
        <end position="186"/>
    </location>
</feature>
<protein>
    <recommendedName>
        <fullName evidence="17">Probable peptidoglycan glycosyltransferase FtsW</fullName>
        <ecNumber evidence="19">2.4.99.28</ecNumber>
    </recommendedName>
    <alternativeName>
        <fullName evidence="18">Cell division protein FtsW</fullName>
    </alternativeName>
    <alternativeName>
        <fullName evidence="15">Cell wall polymerase</fullName>
    </alternativeName>
    <alternativeName>
        <fullName evidence="14">Peptidoglycan polymerase</fullName>
    </alternativeName>
</protein>
<evidence type="ECO:0000313" key="25">
    <source>
        <dbReference type="Proteomes" id="UP000075683"/>
    </source>
</evidence>
<evidence type="ECO:0000256" key="5">
    <source>
        <dbReference type="ARBA" id="ARBA00022676"/>
    </source>
</evidence>
<evidence type="ECO:0000256" key="13">
    <source>
        <dbReference type="ARBA" id="ARBA00023316"/>
    </source>
</evidence>
<keyword evidence="7 22" id="KW-0812">Transmembrane</keyword>
<evidence type="ECO:0000256" key="15">
    <source>
        <dbReference type="ARBA" id="ARBA00033270"/>
    </source>
</evidence>
<feature type="transmembrane region" description="Helical" evidence="22">
    <location>
        <begin position="193"/>
        <end position="210"/>
    </location>
</feature>
<reference evidence="23 25" key="1">
    <citation type="submission" date="2016-01" db="EMBL/GenBank/DDBJ databases">
        <title>Draft Genome Sequences of Seven Thermophilic Sporeformers Isolated from Foods.</title>
        <authorList>
            <person name="Berendsen E.M."/>
            <person name="Wells-Bennik M.H."/>
            <person name="Krawcyk A.O."/>
            <person name="De Jong A."/>
            <person name="Holsappel S."/>
            <person name="Eijlander R.T."/>
            <person name="Kuipers O.P."/>
        </authorList>
    </citation>
    <scope>NUCLEOTIDE SEQUENCE [LARGE SCALE GENOMIC DNA]</scope>
    <source>
        <strain evidence="23 25">B4135</strain>
    </source>
</reference>
<feature type="transmembrane region" description="Helical" evidence="22">
    <location>
        <begin position="352"/>
        <end position="377"/>
    </location>
</feature>
<dbReference type="GO" id="GO:0005886">
    <property type="term" value="C:plasma membrane"/>
    <property type="evidence" value="ECO:0007669"/>
    <property type="project" value="UniProtKB-SubCell"/>
</dbReference>
<comment type="function">
    <text evidence="21">Peptidoglycan polymerase that is essential for cell division.</text>
</comment>
<feature type="transmembrane region" description="Helical" evidence="22">
    <location>
        <begin position="12"/>
        <end position="41"/>
    </location>
</feature>
<dbReference type="PATRIC" id="fig|301148.3.peg.289"/>
<evidence type="ECO:0000256" key="2">
    <source>
        <dbReference type="ARBA" id="ARBA00004752"/>
    </source>
</evidence>
<evidence type="ECO:0000256" key="17">
    <source>
        <dbReference type="ARBA" id="ARBA00041185"/>
    </source>
</evidence>
<evidence type="ECO:0000256" key="3">
    <source>
        <dbReference type="ARBA" id="ARBA00022475"/>
    </source>
</evidence>
<dbReference type="InterPro" id="IPR013437">
    <property type="entry name" value="FtsW"/>
</dbReference>
<dbReference type="Proteomes" id="UP000075683">
    <property type="component" value="Unassembled WGS sequence"/>
</dbReference>
<evidence type="ECO:0000313" key="23">
    <source>
        <dbReference type="EMBL" id="KYD14356.1"/>
    </source>
</evidence>
<keyword evidence="11 22" id="KW-0472">Membrane</keyword>
<dbReference type="InterPro" id="IPR018365">
    <property type="entry name" value="Cell_cycle_FtsW-rel_CS"/>
</dbReference>
<name>A0A150LQP7_9BACI</name>
<dbReference type="RefSeq" id="WP_061569371.1">
    <property type="nucleotide sequence ID" value="NZ_LQYT01000073.1"/>
</dbReference>
<evidence type="ECO:0000256" key="12">
    <source>
        <dbReference type="ARBA" id="ARBA00023306"/>
    </source>
</evidence>
<evidence type="ECO:0000256" key="6">
    <source>
        <dbReference type="ARBA" id="ARBA00022679"/>
    </source>
</evidence>
<evidence type="ECO:0000256" key="8">
    <source>
        <dbReference type="ARBA" id="ARBA00022960"/>
    </source>
</evidence>
<dbReference type="AlphaFoldDB" id="A0A150LQP7"/>
<feature type="transmembrane region" description="Helical" evidence="22">
    <location>
        <begin position="78"/>
        <end position="96"/>
    </location>
</feature>
<keyword evidence="9" id="KW-0573">Peptidoglycan synthesis</keyword>
<evidence type="ECO:0000256" key="10">
    <source>
        <dbReference type="ARBA" id="ARBA00022989"/>
    </source>
</evidence>
<feature type="transmembrane region" description="Helical" evidence="22">
    <location>
        <begin position="275"/>
        <end position="301"/>
    </location>
</feature>
<evidence type="ECO:0000256" key="1">
    <source>
        <dbReference type="ARBA" id="ARBA00004651"/>
    </source>
</evidence>
<evidence type="ECO:0000256" key="18">
    <source>
        <dbReference type="ARBA" id="ARBA00041418"/>
    </source>
</evidence>
<evidence type="ECO:0000256" key="11">
    <source>
        <dbReference type="ARBA" id="ARBA00023136"/>
    </source>
</evidence>
<dbReference type="OrthoDB" id="9768187at2"/>
<reference evidence="24 26" key="2">
    <citation type="submission" date="2018-03" db="EMBL/GenBank/DDBJ databases">
        <authorList>
            <person name="Keele B.F."/>
        </authorList>
    </citation>
    <scope>NUCLEOTIDE SEQUENCE [LARGE SCALE GENOMIC DNA]</scope>
    <source>
        <strain evidence="24">ZCTH4_d</strain>
    </source>
</reference>
<evidence type="ECO:0000256" key="20">
    <source>
        <dbReference type="ARBA" id="ARBA00049902"/>
    </source>
</evidence>
<comment type="subcellular location">
    <subcellularLocation>
        <location evidence="1">Cell membrane</location>
        <topology evidence="1">Multi-pass membrane protein</topology>
    </subcellularLocation>
</comment>
<evidence type="ECO:0000256" key="14">
    <source>
        <dbReference type="ARBA" id="ARBA00032370"/>
    </source>
</evidence>
<evidence type="ECO:0000256" key="19">
    <source>
        <dbReference type="ARBA" id="ARBA00044770"/>
    </source>
</evidence>
<keyword evidence="13" id="KW-0961">Cell wall biogenesis/degradation</keyword>
<comment type="caution">
    <text evidence="23">The sequence shown here is derived from an EMBL/GenBank/DDBJ whole genome shotgun (WGS) entry which is preliminary data.</text>
</comment>
<evidence type="ECO:0000256" key="7">
    <source>
        <dbReference type="ARBA" id="ARBA00022692"/>
    </source>
</evidence>
<feature type="transmembrane region" description="Helical" evidence="22">
    <location>
        <begin position="145"/>
        <end position="162"/>
    </location>
</feature>
<dbReference type="EMBL" id="QEWE01000014">
    <property type="protein sequence ID" value="REJ29380.1"/>
    <property type="molecule type" value="Genomic_DNA"/>
</dbReference>
<dbReference type="GO" id="GO:0071555">
    <property type="term" value="P:cell wall organization"/>
    <property type="evidence" value="ECO:0007669"/>
    <property type="project" value="UniProtKB-KW"/>
</dbReference>
<evidence type="ECO:0000256" key="16">
    <source>
        <dbReference type="ARBA" id="ARBA00038053"/>
    </source>
</evidence>
<dbReference type="GO" id="GO:0051301">
    <property type="term" value="P:cell division"/>
    <property type="evidence" value="ECO:0007669"/>
    <property type="project" value="UniProtKB-KW"/>
</dbReference>
<keyword evidence="10 22" id="KW-1133">Transmembrane helix</keyword>
<dbReference type="Proteomes" id="UP000257014">
    <property type="component" value="Unassembled WGS sequence"/>
</dbReference>
<evidence type="ECO:0000313" key="26">
    <source>
        <dbReference type="Proteomes" id="UP000257014"/>
    </source>
</evidence>
<keyword evidence="3" id="KW-1003">Cell membrane</keyword>
<dbReference type="GO" id="GO:0032153">
    <property type="term" value="C:cell division site"/>
    <property type="evidence" value="ECO:0007669"/>
    <property type="project" value="TreeGrafter"/>
</dbReference>
<sequence>MVKKILRSYDYSLLFVYLILSVFGLVMVYSSSMVIAVQIYGEESDYFFHKQTVNFLLSFFVFLLFAAVPYKLYKSNKFLVPMVLLSLFALLSLFFFGNVVNNAQSWFMLGTRSIQPSEFVKLAVIIYLAAVYAKKQAYIHDFNKAVAPPLVFLILSCFLTAVQPDIGTAIIIFFTGAVIIFCSGMGWKNIFRLVMIFAVLAVVFSPIILAKRDVIFSEERLGRIYGYLDPFAYEQGEGHQLVNSYLAIGSGGWKGLGLGRSIQKLGYLPEAHTDFIMAIIAEELGVFGVLFVIGSLAYIVLRGIFIGLRCRDPFGSLLAFGISGMIGIQAFINLGGVSGLIPITGVTLPFVSYGGSSLLMLGMAMGILMNVAMFTNYERKHAKKRKEQGSLFKFRERVYGR</sequence>
<keyword evidence="5" id="KW-0328">Glycosyltransferase</keyword>
<comment type="catalytic activity">
    <reaction evidence="20">
        <text>[GlcNAc-(1-&gt;4)-Mur2Ac(oyl-L-Ala-gamma-D-Glu-L-Lys-D-Ala-D-Ala)](n)-di-trans,octa-cis-undecaprenyl diphosphate + beta-D-GlcNAc-(1-&gt;4)-Mur2Ac(oyl-L-Ala-gamma-D-Glu-L-Lys-D-Ala-D-Ala)-di-trans,octa-cis-undecaprenyl diphosphate = [GlcNAc-(1-&gt;4)-Mur2Ac(oyl-L-Ala-gamma-D-Glu-L-Lys-D-Ala-D-Ala)](n+1)-di-trans,octa-cis-undecaprenyl diphosphate + di-trans,octa-cis-undecaprenyl diphosphate + H(+)</text>
        <dbReference type="Rhea" id="RHEA:23708"/>
        <dbReference type="Rhea" id="RHEA-COMP:9602"/>
        <dbReference type="Rhea" id="RHEA-COMP:9603"/>
        <dbReference type="ChEBI" id="CHEBI:15378"/>
        <dbReference type="ChEBI" id="CHEBI:58405"/>
        <dbReference type="ChEBI" id="CHEBI:60033"/>
        <dbReference type="ChEBI" id="CHEBI:78435"/>
        <dbReference type="EC" id="2.4.99.28"/>
    </reaction>
</comment>
<dbReference type="NCBIfam" id="TIGR02614">
    <property type="entry name" value="ftsW"/>
    <property type="match status" value="1"/>
</dbReference>
<dbReference type="PROSITE" id="PS00428">
    <property type="entry name" value="FTSW_RODA_SPOVE"/>
    <property type="match status" value="1"/>
</dbReference>
<feature type="transmembrane region" description="Helical" evidence="22">
    <location>
        <begin position="313"/>
        <end position="332"/>
    </location>
</feature>
<evidence type="ECO:0000256" key="4">
    <source>
        <dbReference type="ARBA" id="ARBA00022618"/>
    </source>
</evidence>
<dbReference type="STRING" id="301148.B4135_2783"/>
<keyword evidence="6" id="KW-0808">Transferase</keyword>
<evidence type="ECO:0000256" key="9">
    <source>
        <dbReference type="ARBA" id="ARBA00022984"/>
    </source>
</evidence>
<dbReference type="EC" id="2.4.99.28" evidence="19"/>
<dbReference type="GO" id="GO:0008955">
    <property type="term" value="F:peptidoglycan glycosyltransferase activity"/>
    <property type="evidence" value="ECO:0007669"/>
    <property type="project" value="UniProtKB-EC"/>
</dbReference>
<comment type="pathway">
    <text evidence="2">Cell wall biogenesis; peptidoglycan biosynthesis.</text>
</comment>
<evidence type="ECO:0000256" key="22">
    <source>
        <dbReference type="SAM" id="Phobius"/>
    </source>
</evidence>
<dbReference type="PANTHER" id="PTHR30474">
    <property type="entry name" value="CELL CYCLE PROTEIN"/>
    <property type="match status" value="1"/>
</dbReference>
<dbReference type="Pfam" id="PF01098">
    <property type="entry name" value="FTSW_RODA_SPOVE"/>
    <property type="match status" value="1"/>
</dbReference>